<dbReference type="Proteomes" id="UP001189143">
    <property type="component" value="Unassembled WGS sequence"/>
</dbReference>
<evidence type="ECO:0000313" key="2">
    <source>
        <dbReference type="EMBL" id="CAI3669050.1"/>
    </source>
</evidence>
<comment type="caution">
    <text evidence="2">The sequence shown here is derived from an EMBL/GenBank/DDBJ whole genome shotgun (WGS) entry which is preliminary data.</text>
</comment>
<reference evidence="2" key="1">
    <citation type="submission" date="2022-10" db="EMBL/GenBank/DDBJ databases">
        <authorList>
            <person name="Aires J."/>
            <person name="Mesa V."/>
        </authorList>
    </citation>
    <scope>NUCLEOTIDE SEQUENCE</scope>
    <source>
        <strain evidence="2">Clostridium neonatale JD116</strain>
    </source>
</reference>
<protein>
    <submittedName>
        <fullName evidence="2">ImmA/IrrE family metallo-endopeptidase</fullName>
    </submittedName>
</protein>
<dbReference type="EMBL" id="CAMTCP010000267">
    <property type="protein sequence ID" value="CAI3669050.1"/>
    <property type="molecule type" value="Genomic_DNA"/>
</dbReference>
<gene>
    <name evidence="2" type="ORF">CNEO2_670025</name>
</gene>
<dbReference type="RefSeq" id="WP_317050508.1">
    <property type="nucleotide sequence ID" value="NZ_CAMRXF010000057.1"/>
</dbReference>
<sequence>MTAYEKLLIRAEIKGIRVKEMDFGTDEECGYYNNNKIIINSRLTDKQKYGVLAEELGHHYKTFGDITDQSKTENRKQELIARRKGFEFIIQPLDLVYAFRCGCKDIYEIADFFDITVDKLKEIIADFKCRYGVGKKFDKYYITFEPNLGYCKIYDEYVY</sequence>
<proteinExistence type="predicted"/>
<dbReference type="InterPro" id="IPR010359">
    <property type="entry name" value="IrrE_HExxH"/>
</dbReference>
<accession>A0AAD1YIT2</accession>
<name>A0AAD1YIT2_9CLOT</name>
<organism evidence="2 3">
    <name type="scientific">Clostridium neonatale</name>
    <dbReference type="NCBI Taxonomy" id="137838"/>
    <lineage>
        <taxon>Bacteria</taxon>
        <taxon>Bacillati</taxon>
        <taxon>Bacillota</taxon>
        <taxon>Clostridia</taxon>
        <taxon>Eubacteriales</taxon>
        <taxon>Clostridiaceae</taxon>
        <taxon>Clostridium</taxon>
    </lineage>
</organism>
<feature type="domain" description="IrrE N-terminal-like" evidence="1">
    <location>
        <begin position="11"/>
        <end position="113"/>
    </location>
</feature>
<dbReference type="Pfam" id="PF06114">
    <property type="entry name" value="Peptidase_M78"/>
    <property type="match status" value="1"/>
</dbReference>
<dbReference type="AlphaFoldDB" id="A0AAD1YIT2"/>
<evidence type="ECO:0000259" key="1">
    <source>
        <dbReference type="Pfam" id="PF06114"/>
    </source>
</evidence>
<evidence type="ECO:0000313" key="3">
    <source>
        <dbReference type="Proteomes" id="UP001189143"/>
    </source>
</evidence>